<proteinExistence type="predicted"/>
<evidence type="ECO:0000313" key="7">
    <source>
        <dbReference type="EMBL" id="MBD3327435.1"/>
    </source>
</evidence>
<feature type="transmembrane region" description="Helical" evidence="6">
    <location>
        <begin position="216"/>
        <end position="236"/>
    </location>
</feature>
<keyword evidence="4 6" id="KW-1133">Transmembrane helix</keyword>
<evidence type="ECO:0000256" key="2">
    <source>
        <dbReference type="ARBA" id="ARBA00022475"/>
    </source>
</evidence>
<feature type="transmembrane region" description="Helical" evidence="6">
    <location>
        <begin position="122"/>
        <end position="140"/>
    </location>
</feature>
<evidence type="ECO:0000256" key="1">
    <source>
        <dbReference type="ARBA" id="ARBA00004651"/>
    </source>
</evidence>
<comment type="caution">
    <text evidence="7">The sequence shown here is derived from an EMBL/GenBank/DDBJ whole genome shotgun (WGS) entry which is preliminary data.</text>
</comment>
<evidence type="ECO:0000256" key="3">
    <source>
        <dbReference type="ARBA" id="ARBA00022692"/>
    </source>
</evidence>
<dbReference type="Pfam" id="PF02653">
    <property type="entry name" value="BPD_transp_2"/>
    <property type="match status" value="1"/>
</dbReference>
<evidence type="ECO:0000256" key="6">
    <source>
        <dbReference type="SAM" id="Phobius"/>
    </source>
</evidence>
<organism evidence="7 8">
    <name type="scientific">candidate division KSB3 bacterium</name>
    <dbReference type="NCBI Taxonomy" id="2044937"/>
    <lineage>
        <taxon>Bacteria</taxon>
        <taxon>candidate division KSB3</taxon>
    </lineage>
</organism>
<dbReference type="AlphaFoldDB" id="A0A9D5Q7Z6"/>
<evidence type="ECO:0000256" key="4">
    <source>
        <dbReference type="ARBA" id="ARBA00022989"/>
    </source>
</evidence>
<name>A0A9D5Q7Z6_9BACT</name>
<keyword evidence="2" id="KW-1003">Cell membrane</keyword>
<feature type="transmembrane region" description="Helical" evidence="6">
    <location>
        <begin position="92"/>
        <end position="115"/>
    </location>
</feature>
<feature type="transmembrane region" description="Helical" evidence="6">
    <location>
        <begin position="296"/>
        <end position="315"/>
    </location>
</feature>
<accession>A0A9D5Q7Z6</accession>
<feature type="transmembrane region" description="Helical" evidence="6">
    <location>
        <begin position="248"/>
        <end position="264"/>
    </location>
</feature>
<keyword evidence="5 6" id="KW-0472">Membrane</keyword>
<dbReference type="Proteomes" id="UP000649604">
    <property type="component" value="Unassembled WGS sequence"/>
</dbReference>
<dbReference type="GO" id="GO:0022857">
    <property type="term" value="F:transmembrane transporter activity"/>
    <property type="evidence" value="ECO:0007669"/>
    <property type="project" value="InterPro"/>
</dbReference>
<feature type="transmembrane region" description="Helical" evidence="6">
    <location>
        <begin position="271"/>
        <end position="290"/>
    </location>
</feature>
<comment type="subcellular location">
    <subcellularLocation>
        <location evidence="1">Cell membrane</location>
        <topology evidence="1">Multi-pass membrane protein</topology>
    </subcellularLocation>
</comment>
<evidence type="ECO:0000313" key="8">
    <source>
        <dbReference type="Proteomes" id="UP000649604"/>
    </source>
</evidence>
<dbReference type="PANTHER" id="PTHR32196">
    <property type="entry name" value="ABC TRANSPORTER PERMEASE PROTEIN YPHD-RELATED-RELATED"/>
    <property type="match status" value="1"/>
</dbReference>
<keyword evidence="3 6" id="KW-0812">Transmembrane</keyword>
<feature type="transmembrane region" description="Helical" evidence="6">
    <location>
        <begin position="160"/>
        <end position="185"/>
    </location>
</feature>
<dbReference type="GO" id="GO:0005886">
    <property type="term" value="C:plasma membrane"/>
    <property type="evidence" value="ECO:0007669"/>
    <property type="project" value="UniProtKB-SubCell"/>
</dbReference>
<dbReference type="EMBL" id="WJJP01000732">
    <property type="protein sequence ID" value="MBD3327435.1"/>
    <property type="molecule type" value="Genomic_DNA"/>
</dbReference>
<sequence length="319" mass="33608">MSQNMLTLKQQLRQYNQVLMLCAVVIIAVIMTKGVFLRPSNLMVLAAGASIFGLLSLGQGLVVISGGFDLSVGSLIAVAFSMISTVEPELGLLAACFSAVIVTTALGLANGTLVAHTRIPPFIVTLGMLSIAKSLSWILMEGKLIIMVKDLKNSIQPLFAWLPMGINVFPIVVLGIGSLFIGLLLHRTSLGRYIYAIGGNERAAIACGIPVKVTKMFVYAVSGFLCGIGSIVFLYRNISASPGTGEEFLLQTFAATMIGGVYMYGGEGTIFGILVGIFSLASVTSVLTVAGVPPVAHRAVLGAIVLGVVLLQRWLKEEA</sequence>
<dbReference type="CDD" id="cd06579">
    <property type="entry name" value="TM_PBP1_transp_AraH_like"/>
    <property type="match status" value="1"/>
</dbReference>
<feature type="transmembrane region" description="Helical" evidence="6">
    <location>
        <begin position="18"/>
        <end position="36"/>
    </location>
</feature>
<evidence type="ECO:0008006" key="9">
    <source>
        <dbReference type="Google" id="ProtNLM"/>
    </source>
</evidence>
<protein>
    <recommendedName>
        <fullName evidence="9">ABC transporter permease</fullName>
    </recommendedName>
</protein>
<evidence type="ECO:0000256" key="5">
    <source>
        <dbReference type="ARBA" id="ARBA00023136"/>
    </source>
</evidence>
<reference evidence="7" key="1">
    <citation type="submission" date="2019-11" db="EMBL/GenBank/DDBJ databases">
        <title>Microbial mats filling the niche in hypersaline microbial mats.</title>
        <authorList>
            <person name="Wong H.L."/>
            <person name="Macleod F.I."/>
            <person name="White R.A. III"/>
            <person name="Burns B.P."/>
        </authorList>
    </citation>
    <scope>NUCLEOTIDE SEQUENCE</scope>
    <source>
        <strain evidence="7">Rbin_158</strain>
    </source>
</reference>
<gene>
    <name evidence="7" type="ORF">GF339_22810</name>
</gene>
<feature type="transmembrane region" description="Helical" evidence="6">
    <location>
        <begin position="42"/>
        <end position="63"/>
    </location>
</feature>
<dbReference type="InterPro" id="IPR001851">
    <property type="entry name" value="ABC_transp_permease"/>
</dbReference>